<evidence type="ECO:0000313" key="8">
    <source>
        <dbReference type="Proteomes" id="UP000053750"/>
    </source>
</evidence>
<evidence type="ECO:0000259" key="5">
    <source>
        <dbReference type="Pfam" id="PF00251"/>
    </source>
</evidence>
<dbReference type="SMART" id="SM00640">
    <property type="entry name" value="Glyco_32"/>
    <property type="match status" value="1"/>
</dbReference>
<organism evidence="7 8">
    <name type="scientific">Paenibacillus darwinianus</name>
    <dbReference type="NCBI Taxonomy" id="1380763"/>
    <lineage>
        <taxon>Bacteria</taxon>
        <taxon>Bacillati</taxon>
        <taxon>Bacillota</taxon>
        <taxon>Bacilli</taxon>
        <taxon>Bacillales</taxon>
        <taxon>Paenibacillaceae</taxon>
        <taxon>Paenibacillus</taxon>
    </lineage>
</organism>
<dbReference type="Gene3D" id="2.60.120.560">
    <property type="entry name" value="Exo-inulinase, domain 1"/>
    <property type="match status" value="1"/>
</dbReference>
<dbReference type="Proteomes" id="UP000053750">
    <property type="component" value="Unassembled WGS sequence"/>
</dbReference>
<proteinExistence type="inferred from homology"/>
<dbReference type="InterPro" id="IPR013320">
    <property type="entry name" value="ConA-like_dom_sf"/>
</dbReference>
<dbReference type="GO" id="GO:0005737">
    <property type="term" value="C:cytoplasm"/>
    <property type="evidence" value="ECO:0007669"/>
    <property type="project" value="TreeGrafter"/>
</dbReference>
<evidence type="ECO:0000256" key="2">
    <source>
        <dbReference type="ARBA" id="ARBA00022801"/>
    </source>
</evidence>
<dbReference type="SUPFAM" id="SSF49899">
    <property type="entry name" value="Concanavalin A-like lectins/glucanases"/>
    <property type="match status" value="1"/>
</dbReference>
<dbReference type="InterPro" id="IPR013189">
    <property type="entry name" value="Glyco_hydro_32_C"/>
</dbReference>
<dbReference type="GO" id="GO:0004575">
    <property type="term" value="F:sucrose alpha-glucosidase activity"/>
    <property type="evidence" value="ECO:0007669"/>
    <property type="project" value="TreeGrafter"/>
</dbReference>
<dbReference type="SUPFAM" id="SSF75005">
    <property type="entry name" value="Arabinanase/levansucrase/invertase"/>
    <property type="match status" value="1"/>
</dbReference>
<evidence type="ECO:0000256" key="3">
    <source>
        <dbReference type="ARBA" id="ARBA00023295"/>
    </source>
</evidence>
<dbReference type="EMBL" id="JFHU01000159">
    <property type="protein sequence ID" value="EXX87332.1"/>
    <property type="molecule type" value="Genomic_DNA"/>
</dbReference>
<dbReference type="InterPro" id="IPR023296">
    <property type="entry name" value="Glyco_hydro_beta-prop_sf"/>
</dbReference>
<keyword evidence="2 4" id="KW-0378">Hydrolase</keyword>
<dbReference type="InterPro" id="IPR001362">
    <property type="entry name" value="Glyco_hydro_32"/>
</dbReference>
<feature type="domain" description="Glycosyl hydrolase family 32 N-terminal" evidence="5">
    <location>
        <begin position="15"/>
        <end position="316"/>
    </location>
</feature>
<dbReference type="PANTHER" id="PTHR42800">
    <property type="entry name" value="EXOINULINASE INUD (AFU_ORTHOLOGUE AFUA_5G00480)"/>
    <property type="match status" value="1"/>
</dbReference>
<protein>
    <submittedName>
        <fullName evidence="7">Levanase</fullName>
    </submittedName>
</protein>
<name>A0A9W5S185_9BACL</name>
<evidence type="ECO:0000256" key="1">
    <source>
        <dbReference type="ARBA" id="ARBA00009902"/>
    </source>
</evidence>
<evidence type="ECO:0000256" key="4">
    <source>
        <dbReference type="RuleBase" id="RU362110"/>
    </source>
</evidence>
<evidence type="ECO:0000313" key="7">
    <source>
        <dbReference type="EMBL" id="EXX87332.1"/>
    </source>
</evidence>
<dbReference type="Pfam" id="PF08244">
    <property type="entry name" value="Glyco_hydro_32C"/>
    <property type="match status" value="1"/>
</dbReference>
<sequence length="500" mass="56252">MVATAYQEPYRLQYHLSAPSGAMSDPNGMVCFEGEYHQCYQYTGRWGHAVSRDLLYWEHLPLALAGDELGDAWSGSAVVDWRDTSGLFNGKPGLAAVFTHFKDGLQSQSLAYSSDKGRTWAKFAGNPVIPNPGLKDFRDPKVLWHPETGRWVMVVSADKRVRFYSSPNLIDWTFESEFGEGQGSHAAVWECPDLFPLAVDGNDHDVKWVLHVSIGDNEETDGSTAQCFIGRFDGRQFVNDLPGNEVRWTDFGRDFYAAVSYSDIPEEDGRRIWLGWMSNWMYPFDAPTDPWKGAMSIPRALSLRTEGEAVRLAQQPIAELKRLRGESSQLRELRVEDGVIRLDFTGSSYELEATVEWEEIDEFGFRFRTSDSEATVAGYCARTHELFLDRTRSGFSDIRNRSGNPARFAKRFNAPRYRSANRLTLHAFVDASSIELFFDDGLQVFTSLIYPDPGSAGLELFASGGSAVFTGLRIHKMTSIWRPMHNDTPGTNRSCEQGTG</sequence>
<dbReference type="PANTHER" id="PTHR42800:SF1">
    <property type="entry name" value="EXOINULINASE INUD (AFU_ORTHOLOGUE AFUA_5G00480)"/>
    <property type="match status" value="1"/>
</dbReference>
<accession>A0A9W5S185</accession>
<comment type="caution">
    <text evidence="7">The sequence shown here is derived from an EMBL/GenBank/DDBJ whole genome shotgun (WGS) entry which is preliminary data.</text>
</comment>
<gene>
    <name evidence="7" type="ORF">BG53_04270</name>
</gene>
<dbReference type="CDD" id="cd18622">
    <property type="entry name" value="GH32_Inu-like"/>
    <property type="match status" value="1"/>
</dbReference>
<feature type="domain" description="Glycosyl hydrolase family 32 C-terminal" evidence="6">
    <location>
        <begin position="319"/>
        <end position="475"/>
    </location>
</feature>
<keyword evidence="8" id="KW-1185">Reference proteome</keyword>
<reference evidence="7 8" key="1">
    <citation type="submission" date="2014-02" db="EMBL/GenBank/DDBJ databases">
        <title>Genome sequence of Paenibacillus darwinianus reveals adaptive mechanisms for survival in Antarctic soils.</title>
        <authorList>
            <person name="Dsouza M."/>
            <person name="Taylor M.W."/>
            <person name="Turner S.J."/>
            <person name="Aislabie J."/>
        </authorList>
    </citation>
    <scope>NUCLEOTIDE SEQUENCE [LARGE SCALE GENOMIC DNA]</scope>
    <source>
        <strain evidence="7 8">CE1</strain>
    </source>
</reference>
<dbReference type="GO" id="GO:0005987">
    <property type="term" value="P:sucrose catabolic process"/>
    <property type="evidence" value="ECO:0007669"/>
    <property type="project" value="TreeGrafter"/>
</dbReference>
<comment type="similarity">
    <text evidence="1 4">Belongs to the glycosyl hydrolase 32 family.</text>
</comment>
<dbReference type="Pfam" id="PF00251">
    <property type="entry name" value="Glyco_hydro_32N"/>
    <property type="match status" value="1"/>
</dbReference>
<dbReference type="InterPro" id="IPR013148">
    <property type="entry name" value="Glyco_hydro_32_N"/>
</dbReference>
<dbReference type="AlphaFoldDB" id="A0A9W5S185"/>
<evidence type="ECO:0000259" key="6">
    <source>
        <dbReference type="Pfam" id="PF08244"/>
    </source>
</evidence>
<keyword evidence="3 4" id="KW-0326">Glycosidase</keyword>
<dbReference type="RefSeq" id="WP_051587740.1">
    <property type="nucleotide sequence ID" value="NZ_KK082153.1"/>
</dbReference>
<dbReference type="Gene3D" id="2.115.10.20">
    <property type="entry name" value="Glycosyl hydrolase domain, family 43"/>
    <property type="match status" value="1"/>
</dbReference>